<dbReference type="OrthoDB" id="2188863at2759"/>
<evidence type="ECO:0000313" key="3">
    <source>
        <dbReference type="Proteomes" id="UP000053780"/>
    </source>
</evidence>
<evidence type="ECO:0000256" key="1">
    <source>
        <dbReference type="SAM" id="Phobius"/>
    </source>
</evidence>
<protein>
    <recommendedName>
        <fullName evidence="4">Thioredoxin domain-containing protein</fullName>
    </recommendedName>
</protein>
<organism evidence="2 3">
    <name type="scientific">Vairimorpha apis BRL 01</name>
    <dbReference type="NCBI Taxonomy" id="1037528"/>
    <lineage>
        <taxon>Eukaryota</taxon>
        <taxon>Fungi</taxon>
        <taxon>Fungi incertae sedis</taxon>
        <taxon>Microsporidia</taxon>
        <taxon>Nosematidae</taxon>
        <taxon>Vairimorpha</taxon>
    </lineage>
</organism>
<sequence>MIFLIFKIFFIVNAFETIPKLNFEDLKSENTFFIYIYYSKPGIECSLCKAFNKKISEIPMEIKTINFCEAPYLASHFYKLSFPSFVIRHKNKSYVLNANRVDELFNIVNDNKWLEIKPIHWIFDVFSPITKLFSVISYIFYYIVDNFSSFIENIPSFVVNGILSVIIGYLIFSIIEIFKNNTTKIKND</sequence>
<dbReference type="EMBL" id="KE647271">
    <property type="protein sequence ID" value="EQB60583.1"/>
    <property type="molecule type" value="Genomic_DNA"/>
</dbReference>
<dbReference type="HOGENOM" id="CLU_122961_0_0_1"/>
<evidence type="ECO:0000313" key="2">
    <source>
        <dbReference type="EMBL" id="EQB60583.1"/>
    </source>
</evidence>
<keyword evidence="1" id="KW-1133">Transmembrane helix</keyword>
<proteinExistence type="predicted"/>
<keyword evidence="3" id="KW-1185">Reference proteome</keyword>
<evidence type="ECO:0008006" key="4">
    <source>
        <dbReference type="Google" id="ProtNLM"/>
    </source>
</evidence>
<reference evidence="2 3" key="1">
    <citation type="journal article" date="2013" name="BMC Genomics">
        <title>Genome sequencing and comparative genomics of honey bee microsporidia, Nosema apis reveal novel insights into host-parasite interactions.</title>
        <authorList>
            <person name="Chen Yp."/>
            <person name="Pettis J.S."/>
            <person name="Zhao Y."/>
            <person name="Liu X."/>
            <person name="Tallon L.J."/>
            <person name="Sadzewicz L.D."/>
            <person name="Li R."/>
            <person name="Zheng H."/>
            <person name="Huang S."/>
            <person name="Zhang X."/>
            <person name="Hamilton M.C."/>
            <person name="Pernal S.F."/>
            <person name="Melathopoulos A.P."/>
            <person name="Yan X."/>
            <person name="Evans J.D."/>
        </authorList>
    </citation>
    <scope>NUCLEOTIDE SEQUENCE [LARGE SCALE GENOMIC DNA]</scope>
    <source>
        <strain evidence="2 3">BRL 01</strain>
    </source>
</reference>
<name>T0L7Z4_9MICR</name>
<dbReference type="Proteomes" id="UP000053780">
    <property type="component" value="Unassembled WGS sequence"/>
</dbReference>
<feature type="transmembrane region" description="Helical" evidence="1">
    <location>
        <begin position="156"/>
        <end position="178"/>
    </location>
</feature>
<accession>T0L7Z4</accession>
<gene>
    <name evidence="2" type="ORF">NAPIS_ORF01849</name>
</gene>
<keyword evidence="1" id="KW-0812">Transmembrane</keyword>
<dbReference type="AlphaFoldDB" id="T0L7Z4"/>
<feature type="transmembrane region" description="Helical" evidence="1">
    <location>
        <begin position="121"/>
        <end position="144"/>
    </location>
</feature>
<keyword evidence="1" id="KW-0472">Membrane</keyword>
<dbReference type="VEuPathDB" id="MicrosporidiaDB:NAPIS_ORF01849"/>